<dbReference type="Pfam" id="PF03009">
    <property type="entry name" value="GDPD"/>
    <property type="match status" value="1"/>
</dbReference>
<dbReference type="EMBL" id="FUKJ01000426">
    <property type="protein sequence ID" value="SJM95542.1"/>
    <property type="molecule type" value="Genomic_DNA"/>
</dbReference>
<comment type="catalytic activity">
    <reaction evidence="6">
        <text>a sn-glycero-3-phosphodiester + H2O = an alcohol + sn-glycerol 3-phosphate + H(+)</text>
        <dbReference type="Rhea" id="RHEA:12969"/>
        <dbReference type="ChEBI" id="CHEBI:15377"/>
        <dbReference type="ChEBI" id="CHEBI:15378"/>
        <dbReference type="ChEBI" id="CHEBI:30879"/>
        <dbReference type="ChEBI" id="CHEBI:57597"/>
        <dbReference type="ChEBI" id="CHEBI:83408"/>
        <dbReference type="EC" id="3.1.4.46"/>
    </reaction>
</comment>
<organism evidence="8 9">
    <name type="scientific">Crenothrix polyspora</name>
    <dbReference type="NCBI Taxonomy" id="360316"/>
    <lineage>
        <taxon>Bacteria</taxon>
        <taxon>Pseudomonadati</taxon>
        <taxon>Pseudomonadota</taxon>
        <taxon>Gammaproteobacteria</taxon>
        <taxon>Methylococcales</taxon>
        <taxon>Crenotrichaceae</taxon>
        <taxon>Crenothrix</taxon>
    </lineage>
</organism>
<dbReference type="SUPFAM" id="SSF51695">
    <property type="entry name" value="PLC-like phosphodiesterases"/>
    <property type="match status" value="1"/>
</dbReference>
<dbReference type="PANTHER" id="PTHR43620">
    <property type="entry name" value="GLYCEROPHOSPHORYL DIESTER PHOSPHODIESTERASE"/>
    <property type="match status" value="1"/>
</dbReference>
<keyword evidence="4" id="KW-0319">Glycerol metabolism</keyword>
<evidence type="ECO:0000256" key="1">
    <source>
        <dbReference type="ARBA" id="ARBA00007277"/>
    </source>
</evidence>
<keyword evidence="9" id="KW-1185">Reference proteome</keyword>
<dbReference type="GO" id="GO:0006071">
    <property type="term" value="P:glycerol metabolic process"/>
    <property type="evidence" value="ECO:0007669"/>
    <property type="project" value="UniProtKB-KW"/>
</dbReference>
<evidence type="ECO:0000256" key="5">
    <source>
        <dbReference type="ARBA" id="ARBA00022801"/>
    </source>
</evidence>
<protein>
    <recommendedName>
        <fullName evidence="2">glycerophosphodiester phosphodiesterase</fullName>
        <ecNumber evidence="2">3.1.4.46</ecNumber>
    </recommendedName>
</protein>
<keyword evidence="5" id="KW-0378">Hydrolase</keyword>
<reference evidence="9" key="1">
    <citation type="submission" date="2017-02" db="EMBL/GenBank/DDBJ databases">
        <authorList>
            <person name="Daims H."/>
        </authorList>
    </citation>
    <scope>NUCLEOTIDE SEQUENCE [LARGE SCALE GENOMIC DNA]</scope>
</reference>
<evidence type="ECO:0000256" key="4">
    <source>
        <dbReference type="ARBA" id="ARBA00022798"/>
    </source>
</evidence>
<dbReference type="RefSeq" id="WP_087148260.1">
    <property type="nucleotide sequence ID" value="NZ_FUKJ01000426.1"/>
</dbReference>
<feature type="domain" description="GP-PDE" evidence="7">
    <location>
        <begin position="39"/>
        <end position="388"/>
    </location>
</feature>
<dbReference type="AlphaFoldDB" id="A0A1R4HH32"/>
<dbReference type="Proteomes" id="UP000195442">
    <property type="component" value="Unassembled WGS sequence"/>
</dbReference>
<dbReference type="GO" id="GO:0006629">
    <property type="term" value="P:lipid metabolic process"/>
    <property type="evidence" value="ECO:0007669"/>
    <property type="project" value="InterPro"/>
</dbReference>
<evidence type="ECO:0000259" key="7">
    <source>
        <dbReference type="PROSITE" id="PS51704"/>
    </source>
</evidence>
<evidence type="ECO:0000256" key="6">
    <source>
        <dbReference type="ARBA" id="ARBA00047512"/>
    </source>
</evidence>
<dbReference type="InterPro" id="IPR030395">
    <property type="entry name" value="GP_PDE_dom"/>
</dbReference>
<dbReference type="GO" id="GO:0008889">
    <property type="term" value="F:glycerophosphodiester phosphodiesterase activity"/>
    <property type="evidence" value="ECO:0007669"/>
    <property type="project" value="UniProtKB-EC"/>
</dbReference>
<evidence type="ECO:0000256" key="3">
    <source>
        <dbReference type="ARBA" id="ARBA00022729"/>
    </source>
</evidence>
<proteinExistence type="inferred from homology"/>
<evidence type="ECO:0000313" key="8">
    <source>
        <dbReference type="EMBL" id="SJM95542.1"/>
    </source>
</evidence>
<name>A0A1R4HH32_9GAMM</name>
<evidence type="ECO:0000313" key="9">
    <source>
        <dbReference type="Proteomes" id="UP000195442"/>
    </source>
</evidence>
<evidence type="ECO:0000256" key="2">
    <source>
        <dbReference type="ARBA" id="ARBA00012247"/>
    </source>
</evidence>
<keyword evidence="3" id="KW-0732">Signal</keyword>
<dbReference type="PROSITE" id="PS51704">
    <property type="entry name" value="GP_PDE"/>
    <property type="match status" value="1"/>
</dbReference>
<dbReference type="Gene3D" id="3.20.20.190">
    <property type="entry name" value="Phosphatidylinositol (PI) phosphodiesterase"/>
    <property type="match status" value="1"/>
</dbReference>
<dbReference type="EC" id="3.1.4.46" evidence="2"/>
<gene>
    <name evidence="8" type="ORF">CRENPOLYSF2_610005</name>
</gene>
<comment type="similarity">
    <text evidence="1">Belongs to the glycerophosphoryl diester phosphodiesterase family.</text>
</comment>
<dbReference type="PANTHER" id="PTHR43620:SF7">
    <property type="entry name" value="GLYCEROPHOSPHODIESTER PHOSPHODIESTERASE GDPD5-RELATED"/>
    <property type="match status" value="1"/>
</dbReference>
<dbReference type="CDD" id="cd08602">
    <property type="entry name" value="GDPD_ScGlpQ1_like"/>
    <property type="match status" value="1"/>
</dbReference>
<sequence>MLNSFYKSSVLAITTFATIGFNASAEAYSYHKPQYTKTPIVIGHRGASGYRPEHTLEGYTLAIDMGVDFIEPDLVLTKDGKMIARHEPMIGGTTDVAKHPEFADRKTKRMVDGVEYNDWFATDFTLAEIKTLHAIQARTDRDQQYNGLYKIPTLNEVIALAKRKSAQTGRSIGIYPEIKHSTYHAEFKDKNDHKLFGLHYFENKLIRKLHYEYGDTACAPVFIQSFEVGNLQYLSRLTSIKLVQLLDADDVNADGSISLVAPSKQPYDFVVGGDTRTFADLLTDKGLNFVKTYADAIGPWKPYLVKTVADGIDRTGDGKLTINDRRVDGSTGVIEMAHKKGLLVHTWTFRNDASGYGFADPKQEMTYYFDLGVDGLFTDFADTGVAARDASTNVHIKSKSIDQCQRYPHKHEVNRK</sequence>
<accession>A0A1R4HH32</accession>
<dbReference type="OrthoDB" id="9795622at2"/>
<dbReference type="InterPro" id="IPR017946">
    <property type="entry name" value="PLC-like_Pdiesterase_TIM-brl"/>
</dbReference>